<evidence type="ECO:0000313" key="1">
    <source>
        <dbReference type="EMBL" id="GAA1963711.1"/>
    </source>
</evidence>
<keyword evidence="2" id="KW-1185">Reference proteome</keyword>
<sequence length="607" mass="64618">MDGHDEHAHSHTHTAACDTGCCERLEAEGEVAVARLILDGGDLVHAANHVAGAIGTDPSLPEAHEALAELVARVGGPGAALPLFPDTERYTGALACRASLLAAVGRYDEAVQLLAGVMSAAPARPWADVAWLADPELPARLNAASLTQAVLRLCQGLGDPVSEEELPALVPFARVVQAVLGHDADPQLAAVACGLARRMGDSQGAIRWGEAAVRGGAGAMGAIMLGNALRRFGRIGDAIALWTRTVEEDPSQTYLMVDLAESLSLVGRRAEGIALLEKVVAAEPAHEKAAPALLGMRFEADDDPVHLLALADHHRAHPDHDYAAYLLGHHSRGLAWVGQVTGATEACVNVLRQLIEAENHGIAGEMSLSIIEPPSALATLRLVVPGLSMSFLEIGDPDPRRPSRQVDVAAWRYEGLDAVPAFDPPSPQTTALVRDLATPNWPGPTGLYDRAVALAGVPVPELLGVLAHLPAPQDAPWPDGFALQAPDYWVRSVQTIACVGIAHHRTDEPWDVSGRRRILFDLLDGPEDWICEAAGMALVAVGWAFPETREEILERLLNRLALFVQIAEKRPVTILGSMCSVVLACPWLEPRAAASVLDILRRLESED</sequence>
<dbReference type="EMBL" id="BAAAQM010000009">
    <property type="protein sequence ID" value="GAA1963711.1"/>
    <property type="molecule type" value="Genomic_DNA"/>
</dbReference>
<reference evidence="1 2" key="1">
    <citation type="journal article" date="2019" name="Int. J. Syst. Evol. Microbiol.">
        <title>The Global Catalogue of Microorganisms (GCM) 10K type strain sequencing project: providing services to taxonomists for standard genome sequencing and annotation.</title>
        <authorList>
            <consortium name="The Broad Institute Genomics Platform"/>
            <consortium name="The Broad Institute Genome Sequencing Center for Infectious Disease"/>
            <person name="Wu L."/>
            <person name="Ma J."/>
        </authorList>
    </citation>
    <scope>NUCLEOTIDE SEQUENCE [LARGE SCALE GENOMIC DNA]</scope>
    <source>
        <strain evidence="1 2">JCM 16013</strain>
    </source>
</reference>
<dbReference type="RefSeq" id="WP_344656761.1">
    <property type="nucleotide sequence ID" value="NZ_BAAAQM010000009.1"/>
</dbReference>
<name>A0ABN2R4W1_9ACTN</name>
<organism evidence="1 2">
    <name type="scientific">Catenulispora subtropica</name>
    <dbReference type="NCBI Taxonomy" id="450798"/>
    <lineage>
        <taxon>Bacteria</taxon>
        <taxon>Bacillati</taxon>
        <taxon>Actinomycetota</taxon>
        <taxon>Actinomycetes</taxon>
        <taxon>Catenulisporales</taxon>
        <taxon>Catenulisporaceae</taxon>
        <taxon>Catenulispora</taxon>
    </lineage>
</organism>
<evidence type="ECO:0000313" key="2">
    <source>
        <dbReference type="Proteomes" id="UP001499854"/>
    </source>
</evidence>
<gene>
    <name evidence="1" type="ORF">GCM10009838_21040</name>
</gene>
<dbReference type="Gene3D" id="1.25.40.10">
    <property type="entry name" value="Tetratricopeptide repeat domain"/>
    <property type="match status" value="1"/>
</dbReference>
<evidence type="ECO:0008006" key="3">
    <source>
        <dbReference type="Google" id="ProtNLM"/>
    </source>
</evidence>
<dbReference type="SUPFAM" id="SSF48452">
    <property type="entry name" value="TPR-like"/>
    <property type="match status" value="1"/>
</dbReference>
<proteinExistence type="predicted"/>
<accession>A0ABN2R4W1</accession>
<comment type="caution">
    <text evidence="1">The sequence shown here is derived from an EMBL/GenBank/DDBJ whole genome shotgun (WGS) entry which is preliminary data.</text>
</comment>
<dbReference type="InterPro" id="IPR011990">
    <property type="entry name" value="TPR-like_helical_dom_sf"/>
</dbReference>
<protein>
    <recommendedName>
        <fullName evidence="3">TPR repeat-containing protein</fullName>
    </recommendedName>
</protein>
<dbReference type="Proteomes" id="UP001499854">
    <property type="component" value="Unassembled WGS sequence"/>
</dbReference>